<evidence type="ECO:0000256" key="1">
    <source>
        <dbReference type="SAM" id="Phobius"/>
    </source>
</evidence>
<proteinExistence type="predicted"/>
<keyword evidence="1" id="KW-0472">Membrane</keyword>
<keyword evidence="3" id="KW-1185">Reference proteome</keyword>
<gene>
    <name evidence="2" type="ORF">A4R43_25150</name>
</gene>
<keyword evidence="1" id="KW-0812">Transmembrane</keyword>
<feature type="transmembrane region" description="Helical" evidence="1">
    <location>
        <begin position="12"/>
        <end position="34"/>
    </location>
</feature>
<feature type="transmembrane region" description="Helical" evidence="1">
    <location>
        <begin position="150"/>
        <end position="174"/>
    </location>
</feature>
<reference evidence="2 3" key="1">
    <citation type="submission" date="2016-04" db="EMBL/GenBank/DDBJ databases">
        <title>Complete genome sequence and analysis of deep-sea sediment isolate, Amycolatopsis sp. WP1.</title>
        <authorList>
            <person name="Wang H."/>
            <person name="Chen S."/>
            <person name="Wu Q."/>
        </authorList>
    </citation>
    <scope>NUCLEOTIDE SEQUENCE [LARGE SCALE GENOMIC DNA]</scope>
    <source>
        <strain evidence="2 3">WP1</strain>
    </source>
</reference>
<dbReference type="AlphaFoldDB" id="A0A344LBE8"/>
<evidence type="ECO:0000313" key="3">
    <source>
        <dbReference type="Proteomes" id="UP000250434"/>
    </source>
</evidence>
<dbReference type="EMBL" id="CP015163">
    <property type="protein sequence ID" value="AXB45372.1"/>
    <property type="molecule type" value="Genomic_DNA"/>
</dbReference>
<protein>
    <recommendedName>
        <fullName evidence="4">Histidine kinase</fullName>
    </recommendedName>
</protein>
<feature type="transmembrane region" description="Helical" evidence="1">
    <location>
        <begin position="40"/>
        <end position="65"/>
    </location>
</feature>
<dbReference type="RefSeq" id="WP_113694604.1">
    <property type="nucleotide sequence ID" value="NZ_CP015163.1"/>
</dbReference>
<dbReference type="OrthoDB" id="5125370at2"/>
<dbReference type="KEGG" id="aab:A4R43_25150"/>
<dbReference type="Proteomes" id="UP000250434">
    <property type="component" value="Chromosome"/>
</dbReference>
<name>A0A344LBE8_9PSEU</name>
<evidence type="ECO:0000313" key="2">
    <source>
        <dbReference type="EMBL" id="AXB45372.1"/>
    </source>
</evidence>
<organism evidence="2 3">
    <name type="scientific">Amycolatopsis albispora</name>
    <dbReference type="NCBI Taxonomy" id="1804986"/>
    <lineage>
        <taxon>Bacteria</taxon>
        <taxon>Bacillati</taxon>
        <taxon>Actinomycetota</taxon>
        <taxon>Actinomycetes</taxon>
        <taxon>Pseudonocardiales</taxon>
        <taxon>Pseudonocardiaceae</taxon>
        <taxon>Amycolatopsis</taxon>
    </lineage>
</organism>
<sequence length="359" mass="38304">MAELTVSKLFRGLRLATLLITAVTLLGLNLPLLLANAEVYHSFAVEVAAFAVLSGILAFAGWRIWRDRPLGRSRWPALAAVFAASAAAVFAVPAELVVTEAEWSYGTIGWFCLLLLADHRFAAVLLALAAHQVFSFGQLIVVGQSDRLTLASLATVAILVLGYQLTVAAATAALSRMARMAQRTAAQEERTRTAEAVADQLHRDRRARFEELATTTVPLLARLAAGTPVRDRASYAVEAARMRRLFAETDDVDDPLLHELRACAEVAERKGVTVFLGTLGERPELPVPVRRALTEPVVACLAATVAEARVTVLGAPGTATVSVVTDAPPPAPLASAGPVAVTHRESGGKHWVEAVWTTN</sequence>
<evidence type="ECO:0008006" key="4">
    <source>
        <dbReference type="Google" id="ProtNLM"/>
    </source>
</evidence>
<accession>A0A344LBE8</accession>
<keyword evidence="1" id="KW-1133">Transmembrane helix</keyword>
<feature type="transmembrane region" description="Helical" evidence="1">
    <location>
        <begin position="77"/>
        <end position="96"/>
    </location>
</feature>